<evidence type="ECO:0000313" key="3">
    <source>
        <dbReference type="Proteomes" id="UP000637359"/>
    </source>
</evidence>
<keyword evidence="1" id="KW-0472">Membrane</keyword>
<gene>
    <name evidence="2" type="ORF">H8S33_05675</name>
</gene>
<feature type="transmembrane region" description="Helical" evidence="1">
    <location>
        <begin position="95"/>
        <end position="113"/>
    </location>
</feature>
<feature type="transmembrane region" description="Helical" evidence="1">
    <location>
        <begin position="5"/>
        <end position="23"/>
    </location>
</feature>
<feature type="transmembrane region" description="Helical" evidence="1">
    <location>
        <begin position="59"/>
        <end position="83"/>
    </location>
</feature>
<reference evidence="2" key="1">
    <citation type="submission" date="2020-08" db="EMBL/GenBank/DDBJ databases">
        <title>Genome public.</title>
        <authorList>
            <person name="Liu C."/>
            <person name="Sun Q."/>
        </authorList>
    </citation>
    <scope>NUCLEOTIDE SEQUENCE</scope>
    <source>
        <strain evidence="2">BX22</strain>
    </source>
</reference>
<protein>
    <submittedName>
        <fullName evidence="2">Disulfide bond formation protein DsbD</fullName>
    </submittedName>
</protein>
<evidence type="ECO:0000256" key="1">
    <source>
        <dbReference type="SAM" id="Phobius"/>
    </source>
</evidence>
<keyword evidence="1" id="KW-1133">Transmembrane helix</keyword>
<dbReference type="Proteomes" id="UP000637359">
    <property type="component" value="Unassembled WGS sequence"/>
</dbReference>
<dbReference type="AlphaFoldDB" id="A0A923L4L1"/>
<organism evidence="2 3">
    <name type="scientific">Ornithinibacillus hominis</name>
    <dbReference type="NCBI Taxonomy" id="2763055"/>
    <lineage>
        <taxon>Bacteria</taxon>
        <taxon>Bacillati</taxon>
        <taxon>Bacillota</taxon>
        <taxon>Bacilli</taxon>
        <taxon>Bacillales</taxon>
        <taxon>Bacillaceae</taxon>
        <taxon>Ornithinibacillus</taxon>
    </lineage>
</organism>
<evidence type="ECO:0000313" key="2">
    <source>
        <dbReference type="EMBL" id="MBC5636316.1"/>
    </source>
</evidence>
<accession>A0A923L4L1</accession>
<comment type="caution">
    <text evidence="2">The sequence shown here is derived from an EMBL/GenBank/DDBJ whole genome shotgun (WGS) entry which is preliminary data.</text>
</comment>
<proteinExistence type="predicted"/>
<keyword evidence="3" id="KW-1185">Reference proteome</keyword>
<name>A0A923L4L1_9BACI</name>
<sequence>MNRKTFNIIGWILLLGMGASWIGFGYSNWYLLLTPMAYLSFSINDGSIKKLGKIKQISLLQVILILVAFIVSVSIVFGLIQLANYMINDMFHLTGGIKTLCVIIAVVFSLYPVKFTFGSVVYKVMNATR</sequence>
<keyword evidence="1" id="KW-0812">Transmembrane</keyword>
<dbReference type="RefSeq" id="WP_186869027.1">
    <property type="nucleotide sequence ID" value="NZ_JACOOL010000003.1"/>
</dbReference>
<dbReference type="EMBL" id="JACOOL010000003">
    <property type="protein sequence ID" value="MBC5636316.1"/>
    <property type="molecule type" value="Genomic_DNA"/>
</dbReference>